<feature type="domain" description="NAD(P)-binding" evidence="1">
    <location>
        <begin position="15"/>
        <end position="181"/>
    </location>
</feature>
<name>A0A1H2KIZ2_9ACTN</name>
<dbReference type="InterPro" id="IPR036291">
    <property type="entry name" value="NAD(P)-bd_dom_sf"/>
</dbReference>
<dbReference type="AlphaFoldDB" id="A0A1H2KIZ2"/>
<dbReference type="Gene3D" id="3.40.50.720">
    <property type="entry name" value="NAD(P)-binding Rossmann-like Domain"/>
    <property type="match status" value="1"/>
</dbReference>
<reference evidence="3" key="1">
    <citation type="submission" date="2016-10" db="EMBL/GenBank/DDBJ databases">
        <authorList>
            <person name="Varghese N."/>
            <person name="Submissions S."/>
        </authorList>
    </citation>
    <scope>NUCLEOTIDE SEQUENCE [LARGE SCALE GENOMIC DNA]</scope>
    <source>
        <strain evidence="3">DSM 45079</strain>
    </source>
</reference>
<dbReference type="Proteomes" id="UP000182977">
    <property type="component" value="Chromosome I"/>
</dbReference>
<protein>
    <submittedName>
        <fullName evidence="2">Uncharacterized conserved protein YbjT, contains NAD(P)-binding and DUF2867 domains</fullName>
    </submittedName>
</protein>
<keyword evidence="3" id="KW-1185">Reference proteome</keyword>
<dbReference type="EMBL" id="LT629791">
    <property type="protein sequence ID" value="SDU68386.1"/>
    <property type="molecule type" value="Genomic_DNA"/>
</dbReference>
<sequence length="284" mass="29390">MERPAGEGVGYAVAGATGNVGSEVVKALAAAGHRVRALVRTPDRAVAGATQTVVADLNDPESLGPALEGVGGVFLLPGYAAMDESLARAKTAGVGRVVLLSSPAAANGAGGNAVASYMAASETAVQGSGIPWTIVRSCMFATNALEWSAQLRAGDTVRAPFPDVRAAVIHPADIGATVAAVATGEEHDGQTYRISGPAATTPAERLAVLGDVLGRRLTFAGLTDDEARTELHASMPQQYADAFLDFYVAGSLDESPVLPTVERLTGRPPRTFRDWAREHGDRFR</sequence>
<evidence type="ECO:0000259" key="1">
    <source>
        <dbReference type="Pfam" id="PF13460"/>
    </source>
</evidence>
<gene>
    <name evidence="2" type="ORF">SAMN04488563_3866</name>
</gene>
<proteinExistence type="predicted"/>
<dbReference type="InterPro" id="IPR016040">
    <property type="entry name" value="NAD(P)-bd_dom"/>
</dbReference>
<dbReference type="SUPFAM" id="SSF51735">
    <property type="entry name" value="NAD(P)-binding Rossmann-fold domains"/>
    <property type="match status" value="1"/>
</dbReference>
<dbReference type="RefSeq" id="WP_046770983.1">
    <property type="nucleotide sequence ID" value="NZ_LBMC01000038.1"/>
</dbReference>
<dbReference type="OrthoDB" id="4457504at2"/>
<evidence type="ECO:0000313" key="3">
    <source>
        <dbReference type="Proteomes" id="UP000182977"/>
    </source>
</evidence>
<dbReference type="Gene3D" id="3.90.25.10">
    <property type="entry name" value="UDP-galactose 4-epimerase, domain 1"/>
    <property type="match status" value="1"/>
</dbReference>
<dbReference type="STRING" id="419479.SAMN04488563_3866"/>
<evidence type="ECO:0000313" key="2">
    <source>
        <dbReference type="EMBL" id="SDU68386.1"/>
    </source>
</evidence>
<dbReference type="PANTHER" id="PTHR43162">
    <property type="match status" value="1"/>
</dbReference>
<dbReference type="InterPro" id="IPR051604">
    <property type="entry name" value="Ergot_Alk_Oxidoreductase"/>
</dbReference>
<organism evidence="2 3">
    <name type="scientific">Jiangella alkaliphila</name>
    <dbReference type="NCBI Taxonomy" id="419479"/>
    <lineage>
        <taxon>Bacteria</taxon>
        <taxon>Bacillati</taxon>
        <taxon>Actinomycetota</taxon>
        <taxon>Actinomycetes</taxon>
        <taxon>Jiangellales</taxon>
        <taxon>Jiangellaceae</taxon>
        <taxon>Jiangella</taxon>
    </lineage>
</organism>
<accession>A0A1H2KIZ2</accession>
<dbReference type="PANTHER" id="PTHR43162:SF1">
    <property type="entry name" value="PRESTALK A DIFFERENTIATION PROTEIN A"/>
    <property type="match status" value="1"/>
</dbReference>
<dbReference type="Pfam" id="PF13460">
    <property type="entry name" value="NAD_binding_10"/>
    <property type="match status" value="1"/>
</dbReference>